<keyword evidence="5" id="KW-0627">Porphyrin biosynthesis</keyword>
<evidence type="ECO:0000259" key="9">
    <source>
        <dbReference type="Pfam" id="PF00590"/>
    </source>
</evidence>
<reference evidence="11" key="1">
    <citation type="journal article" date="2014" name="Sci. Data">
        <title>Genomes of diverse isolates of the marine cyanobacterium Prochlorococcus.</title>
        <authorList>
            <person name="Biller S."/>
            <person name="Berube P."/>
            <person name="Thompson J."/>
            <person name="Kelly L."/>
            <person name="Roggensack S."/>
            <person name="Awad L."/>
            <person name="Roache-Johnson K."/>
            <person name="Ding H."/>
            <person name="Giovannoni S.J."/>
            <person name="Moore L.R."/>
            <person name="Chisholm S.W."/>
        </authorList>
    </citation>
    <scope>NUCLEOTIDE SEQUENCE [LARGE SCALE GENOMIC DNA]</scope>
    <source>
        <strain evidence="11">MIT 9302</strain>
    </source>
</reference>
<comment type="caution">
    <text evidence="10">The sequence shown here is derived from an EMBL/GenBank/DDBJ whole genome shotgun (WGS) entry which is preliminary data.</text>
</comment>
<dbReference type="NCBIfam" id="NF004790">
    <property type="entry name" value="PRK06136.1"/>
    <property type="match status" value="1"/>
</dbReference>
<feature type="domain" description="Tetrapyrrole methylase" evidence="9">
    <location>
        <begin position="9"/>
        <end position="220"/>
    </location>
</feature>
<dbReference type="FunFam" id="3.40.1010.10:FF:000001">
    <property type="entry name" value="Siroheme synthase"/>
    <property type="match status" value="1"/>
</dbReference>
<dbReference type="InterPro" id="IPR050161">
    <property type="entry name" value="Siro_Cobalamin_biosynth"/>
</dbReference>
<comment type="similarity">
    <text evidence="8">Belongs to the precorrin methyltransferase family.</text>
</comment>
<dbReference type="AlphaFoldDB" id="A0A0A2ACR4"/>
<gene>
    <name evidence="10" type="ORF">EU96_0761</name>
</gene>
<dbReference type="PROSITE" id="PS00840">
    <property type="entry name" value="SUMT_2"/>
    <property type="match status" value="1"/>
</dbReference>
<proteinExistence type="inferred from homology"/>
<evidence type="ECO:0000256" key="7">
    <source>
        <dbReference type="ARBA" id="ARBA00054030"/>
    </source>
</evidence>
<dbReference type="InterPro" id="IPR006366">
    <property type="entry name" value="CobA/CysG_C"/>
</dbReference>
<organism evidence="10 11">
    <name type="scientific">Prochlorococcus marinus str. MIT 9302</name>
    <dbReference type="NCBI Taxonomy" id="74545"/>
    <lineage>
        <taxon>Bacteria</taxon>
        <taxon>Bacillati</taxon>
        <taxon>Cyanobacteriota</taxon>
        <taxon>Cyanophyceae</taxon>
        <taxon>Synechococcales</taxon>
        <taxon>Prochlorococcaceae</taxon>
        <taxon>Prochlorococcus</taxon>
    </lineage>
</organism>
<keyword evidence="2 8" id="KW-0489">Methyltransferase</keyword>
<evidence type="ECO:0000313" key="11">
    <source>
        <dbReference type="Proteomes" id="UP000030445"/>
    </source>
</evidence>
<dbReference type="eggNOG" id="COG0007">
    <property type="taxonomic scope" value="Bacteria"/>
</dbReference>
<comment type="pathway">
    <text evidence="6">Porphyrin-containing compound metabolism.</text>
</comment>
<evidence type="ECO:0000313" key="10">
    <source>
        <dbReference type="EMBL" id="KGF98304.1"/>
    </source>
</evidence>
<keyword evidence="4" id="KW-0949">S-adenosyl-L-methionine</keyword>
<sequence length="271" mass="29848">MEINVPGIVYLVGAGPGDPELLTLKALRLIKNCDALVHDALIPDEITKETRKNTEIFHVGKRAGKCSVPQIETNDLILKLAKEGKNVVRLKGGDPFVFSRGGEEVSFLEKNGVSVEIVPGITSGIAAPTYFGIPLTHRDAASSVTFVTGHERVDKEKKTVNWRDLAKSSDSLVIFMGIKNIEFIVEELILGGLDKNTKCAVIQEATLKNQKCLIDKLDNLPDKIKDKEFLAPSIIIIGKIVEFKVNNNITKVSDVYLPDINKVQLYNKSQK</sequence>
<dbReference type="PANTHER" id="PTHR45790:SF3">
    <property type="entry name" value="S-ADENOSYL-L-METHIONINE-DEPENDENT UROPORPHYRINOGEN III METHYLTRANSFERASE, CHLOROPLASTIC"/>
    <property type="match status" value="1"/>
</dbReference>
<evidence type="ECO:0000256" key="2">
    <source>
        <dbReference type="ARBA" id="ARBA00022603"/>
    </source>
</evidence>
<dbReference type="EMBL" id="JNAM01000006">
    <property type="protein sequence ID" value="KGF98304.1"/>
    <property type="molecule type" value="Genomic_DNA"/>
</dbReference>
<evidence type="ECO:0000256" key="1">
    <source>
        <dbReference type="ARBA" id="ARBA00012162"/>
    </source>
</evidence>
<dbReference type="Gene3D" id="3.40.1010.10">
    <property type="entry name" value="Cobalt-precorrin-4 Transmethylase, Domain 1"/>
    <property type="match status" value="1"/>
</dbReference>
<evidence type="ECO:0000256" key="3">
    <source>
        <dbReference type="ARBA" id="ARBA00022679"/>
    </source>
</evidence>
<dbReference type="EC" id="2.1.1.107" evidence="1"/>
<dbReference type="Gene3D" id="3.30.950.10">
    <property type="entry name" value="Methyltransferase, Cobalt-precorrin-4 Transmethylase, Domain 2"/>
    <property type="match status" value="1"/>
</dbReference>
<evidence type="ECO:0000256" key="8">
    <source>
        <dbReference type="RuleBase" id="RU003960"/>
    </source>
</evidence>
<evidence type="ECO:0000256" key="6">
    <source>
        <dbReference type="ARBA" id="ARBA00023444"/>
    </source>
</evidence>
<dbReference type="InterPro" id="IPR014777">
    <property type="entry name" value="4pyrrole_Mease_sub1"/>
</dbReference>
<comment type="function">
    <text evidence="7">Catalyzes the two successive C-2 and C-7 methylation reactions involved in the conversion of uroporphyrinogen III to precorrin-2 via the intermediate formation of precorrin-1. It is a step in the biosynthesis of both cobalamin (vitamin B12) and siroheme.</text>
</comment>
<dbReference type="STRING" id="74545.EU96_0761"/>
<dbReference type="SUPFAM" id="SSF53790">
    <property type="entry name" value="Tetrapyrrole methylase"/>
    <property type="match status" value="1"/>
</dbReference>
<dbReference type="Proteomes" id="UP000030445">
    <property type="component" value="Unassembled WGS sequence"/>
</dbReference>
<dbReference type="InterPro" id="IPR035996">
    <property type="entry name" value="4pyrrol_Methylase_sf"/>
</dbReference>
<dbReference type="GO" id="GO:0004851">
    <property type="term" value="F:uroporphyrin-III C-methyltransferase activity"/>
    <property type="evidence" value="ECO:0007669"/>
    <property type="project" value="UniProtKB-EC"/>
</dbReference>
<dbReference type="PROSITE" id="PS00839">
    <property type="entry name" value="SUMT_1"/>
    <property type="match status" value="1"/>
</dbReference>
<dbReference type="GO" id="GO:0019354">
    <property type="term" value="P:siroheme biosynthetic process"/>
    <property type="evidence" value="ECO:0007669"/>
    <property type="project" value="InterPro"/>
</dbReference>
<dbReference type="InterPro" id="IPR003043">
    <property type="entry name" value="Uropor_MeTrfase_CS"/>
</dbReference>
<protein>
    <recommendedName>
        <fullName evidence="1">uroporphyrinogen-III C-methyltransferase</fullName>
        <ecNumber evidence="1">2.1.1.107</ecNumber>
    </recommendedName>
</protein>
<evidence type="ECO:0000256" key="5">
    <source>
        <dbReference type="ARBA" id="ARBA00023244"/>
    </source>
</evidence>
<dbReference type="FunFam" id="3.30.950.10:FF:000001">
    <property type="entry name" value="Siroheme synthase"/>
    <property type="match status" value="1"/>
</dbReference>
<dbReference type="Pfam" id="PF00590">
    <property type="entry name" value="TP_methylase"/>
    <property type="match status" value="1"/>
</dbReference>
<dbReference type="PANTHER" id="PTHR45790">
    <property type="entry name" value="SIROHEME SYNTHASE-RELATED"/>
    <property type="match status" value="1"/>
</dbReference>
<accession>A0A0A2ACR4</accession>
<name>A0A0A2ACR4_PROMR</name>
<dbReference type="CDD" id="cd11642">
    <property type="entry name" value="SUMT"/>
    <property type="match status" value="1"/>
</dbReference>
<dbReference type="NCBIfam" id="TIGR01469">
    <property type="entry name" value="cobA_cysG_Cterm"/>
    <property type="match status" value="1"/>
</dbReference>
<evidence type="ECO:0000256" key="4">
    <source>
        <dbReference type="ARBA" id="ARBA00022691"/>
    </source>
</evidence>
<dbReference type="GO" id="GO:0032259">
    <property type="term" value="P:methylation"/>
    <property type="evidence" value="ECO:0007669"/>
    <property type="project" value="UniProtKB-KW"/>
</dbReference>
<keyword evidence="3 8" id="KW-0808">Transferase</keyword>
<dbReference type="InterPro" id="IPR014776">
    <property type="entry name" value="4pyrrole_Mease_sub2"/>
</dbReference>
<dbReference type="InterPro" id="IPR000878">
    <property type="entry name" value="4pyrrol_Mease"/>
</dbReference>